<dbReference type="Pfam" id="PF00653">
    <property type="entry name" value="BIR"/>
    <property type="match status" value="1"/>
</dbReference>
<dbReference type="OrthoDB" id="6068297at2759"/>
<dbReference type="InterPro" id="IPR001370">
    <property type="entry name" value="BIR_rpt"/>
</dbReference>
<dbReference type="GO" id="GO:0051726">
    <property type="term" value="P:regulation of cell cycle"/>
    <property type="evidence" value="ECO:0007669"/>
    <property type="project" value="TreeGrafter"/>
</dbReference>
<dbReference type="PROSITE" id="PS50143">
    <property type="entry name" value="BIR_REPEAT_2"/>
    <property type="match status" value="1"/>
</dbReference>
<dbReference type="PANTHER" id="PTHR10044">
    <property type="entry name" value="INHIBITOR OF APOPTOSIS"/>
    <property type="match status" value="1"/>
</dbReference>
<dbReference type="Gene3D" id="1.10.1170.10">
    <property type="entry name" value="Inhibitor Of Apoptosis Protein (2mihbC-IAP-1), Chain A"/>
    <property type="match status" value="1"/>
</dbReference>
<dbReference type="AlphaFoldDB" id="A0A6J8F001"/>
<gene>
    <name evidence="1" type="ORF">MCOR_56944</name>
</gene>
<proteinExistence type="predicted"/>
<dbReference type="GO" id="GO:0005634">
    <property type="term" value="C:nucleus"/>
    <property type="evidence" value="ECO:0007669"/>
    <property type="project" value="TreeGrafter"/>
</dbReference>
<organism evidence="1 2">
    <name type="scientific">Mytilus coruscus</name>
    <name type="common">Sea mussel</name>
    <dbReference type="NCBI Taxonomy" id="42192"/>
    <lineage>
        <taxon>Eukaryota</taxon>
        <taxon>Metazoa</taxon>
        <taxon>Spiralia</taxon>
        <taxon>Lophotrochozoa</taxon>
        <taxon>Mollusca</taxon>
        <taxon>Bivalvia</taxon>
        <taxon>Autobranchia</taxon>
        <taxon>Pteriomorphia</taxon>
        <taxon>Mytilida</taxon>
        <taxon>Mytiloidea</taxon>
        <taxon>Mytilidae</taxon>
        <taxon>Mytilinae</taxon>
        <taxon>Mytilus</taxon>
    </lineage>
</organism>
<dbReference type="GO" id="GO:0005737">
    <property type="term" value="C:cytoplasm"/>
    <property type="evidence" value="ECO:0007669"/>
    <property type="project" value="TreeGrafter"/>
</dbReference>
<sequence>MQSKFSASKNCDETNNLGICLKKPFNISYATVASRIRSYSNWTRTYPKPVVLADAGFYYTGTEDVVQCFYCGLKLRRWDVFDDPWVEHARHGKHCPHVTNFKGNGFCKRLKDHIEDDGAPTKQEMKRNLYSDDLIHTTAAKALLSMGCYKDQHIKDSIKLFVAENDTLDFSASDILKILQNRSV</sequence>
<evidence type="ECO:0000313" key="2">
    <source>
        <dbReference type="Proteomes" id="UP000507470"/>
    </source>
</evidence>
<dbReference type="InterPro" id="IPR050784">
    <property type="entry name" value="IAP"/>
</dbReference>
<dbReference type="CDD" id="cd00022">
    <property type="entry name" value="BIR"/>
    <property type="match status" value="1"/>
</dbReference>
<dbReference type="SUPFAM" id="SSF57924">
    <property type="entry name" value="Inhibitor of apoptosis (IAP) repeat"/>
    <property type="match status" value="1"/>
</dbReference>
<keyword evidence="2" id="KW-1185">Reference proteome</keyword>
<reference evidence="1 2" key="1">
    <citation type="submission" date="2020-06" db="EMBL/GenBank/DDBJ databases">
        <authorList>
            <person name="Li R."/>
            <person name="Bekaert M."/>
        </authorList>
    </citation>
    <scope>NUCLEOTIDE SEQUENCE [LARGE SCALE GENOMIC DNA]</scope>
    <source>
        <strain evidence="2">wild</strain>
    </source>
</reference>
<dbReference type="SMART" id="SM00238">
    <property type="entry name" value="BIR"/>
    <property type="match status" value="1"/>
</dbReference>
<protein>
    <submittedName>
        <fullName evidence="1">BIRC2_3</fullName>
    </submittedName>
</protein>
<evidence type="ECO:0000313" key="1">
    <source>
        <dbReference type="EMBL" id="CAC5425095.1"/>
    </source>
</evidence>
<name>A0A6J8F001_MYTCO</name>
<dbReference type="EMBL" id="CACVKT020010161">
    <property type="protein sequence ID" value="CAC5425095.1"/>
    <property type="molecule type" value="Genomic_DNA"/>
</dbReference>
<dbReference type="Proteomes" id="UP000507470">
    <property type="component" value="Unassembled WGS sequence"/>
</dbReference>
<dbReference type="PANTHER" id="PTHR10044:SF139">
    <property type="entry name" value="DEATH-ASSOCIATED INHIBITOR OF APOPTOSIS 2"/>
    <property type="match status" value="1"/>
</dbReference>
<accession>A0A6J8F001</accession>